<evidence type="ECO:0000313" key="1">
    <source>
        <dbReference type="EMBL" id="CRK94199.1"/>
    </source>
</evidence>
<dbReference type="Proteomes" id="UP000183832">
    <property type="component" value="Unassembled WGS sequence"/>
</dbReference>
<sequence length="96" mass="11475">MYRFFSFAGDGPLREEPVCGMKKNEKKRLYKHVVMWRQQLPCFTSTKAEWSFMNYSAKTPSNSFLSEMFHKVHRYLLAVAVDYEGIEEKNITFRHQ</sequence>
<gene>
    <name evidence="1" type="ORF">CLUMA_CG007715</name>
</gene>
<dbReference type="EMBL" id="CVRI01000038">
    <property type="protein sequence ID" value="CRK94199.1"/>
    <property type="molecule type" value="Genomic_DNA"/>
</dbReference>
<evidence type="ECO:0000313" key="2">
    <source>
        <dbReference type="Proteomes" id="UP000183832"/>
    </source>
</evidence>
<organism evidence="1 2">
    <name type="scientific">Clunio marinus</name>
    <dbReference type="NCBI Taxonomy" id="568069"/>
    <lineage>
        <taxon>Eukaryota</taxon>
        <taxon>Metazoa</taxon>
        <taxon>Ecdysozoa</taxon>
        <taxon>Arthropoda</taxon>
        <taxon>Hexapoda</taxon>
        <taxon>Insecta</taxon>
        <taxon>Pterygota</taxon>
        <taxon>Neoptera</taxon>
        <taxon>Endopterygota</taxon>
        <taxon>Diptera</taxon>
        <taxon>Nematocera</taxon>
        <taxon>Chironomoidea</taxon>
        <taxon>Chironomidae</taxon>
        <taxon>Clunio</taxon>
    </lineage>
</organism>
<protein>
    <submittedName>
        <fullName evidence="1">CLUMA_CG007715, isoform A</fullName>
    </submittedName>
</protein>
<name>A0A1J1I1I1_9DIPT</name>
<keyword evidence="2" id="KW-1185">Reference proteome</keyword>
<dbReference type="AlphaFoldDB" id="A0A1J1I1I1"/>
<accession>A0A1J1I1I1</accession>
<proteinExistence type="predicted"/>
<reference evidence="1 2" key="1">
    <citation type="submission" date="2015-04" db="EMBL/GenBank/DDBJ databases">
        <authorList>
            <person name="Syromyatnikov M.Y."/>
            <person name="Popov V.N."/>
        </authorList>
    </citation>
    <scope>NUCLEOTIDE SEQUENCE [LARGE SCALE GENOMIC DNA]</scope>
</reference>